<dbReference type="Pfam" id="PF13646">
    <property type="entry name" value="HEAT_2"/>
    <property type="match status" value="2"/>
</dbReference>
<dbReference type="SMART" id="SM00567">
    <property type="entry name" value="EZ_HEAT"/>
    <property type="match status" value="4"/>
</dbReference>
<reference evidence="1 2" key="1">
    <citation type="submission" date="2016-04" db="EMBL/GenBank/DDBJ databases">
        <title>Genome sequence of Methanobrevibacter curvatus DSM 11111.</title>
        <authorList>
            <person name="Poehlein A."/>
            <person name="Seedorf H."/>
            <person name="Daniel R."/>
        </authorList>
    </citation>
    <scope>NUCLEOTIDE SEQUENCE [LARGE SCALE GENOMIC DNA]</scope>
    <source>
        <strain evidence="1 2">DSM 11111</strain>
    </source>
</reference>
<organism evidence="1 2">
    <name type="scientific">Methanobrevibacter curvatus</name>
    <dbReference type="NCBI Taxonomy" id="49547"/>
    <lineage>
        <taxon>Archaea</taxon>
        <taxon>Methanobacteriati</taxon>
        <taxon>Methanobacteriota</taxon>
        <taxon>Methanomada group</taxon>
        <taxon>Methanobacteria</taxon>
        <taxon>Methanobacteriales</taxon>
        <taxon>Methanobacteriaceae</taxon>
        <taxon>Methanobrevibacter</taxon>
    </lineage>
</organism>
<dbReference type="OrthoDB" id="142930at2157"/>
<dbReference type="PANTHER" id="PTHR12697">
    <property type="entry name" value="PBS LYASE HEAT-LIKE PROTEIN"/>
    <property type="match status" value="1"/>
</dbReference>
<dbReference type="PANTHER" id="PTHR12697:SF5">
    <property type="entry name" value="DEOXYHYPUSINE HYDROXYLASE"/>
    <property type="match status" value="1"/>
</dbReference>
<evidence type="ECO:0000313" key="1">
    <source>
        <dbReference type="EMBL" id="KZX14357.1"/>
    </source>
</evidence>
<dbReference type="PATRIC" id="fig|49547.3.peg.607"/>
<dbReference type="Gene3D" id="1.25.10.10">
    <property type="entry name" value="Leucine-rich Repeat Variant"/>
    <property type="match status" value="1"/>
</dbReference>
<gene>
    <name evidence="1" type="ORF">MBCUR_05810</name>
</gene>
<evidence type="ECO:0000313" key="2">
    <source>
        <dbReference type="Proteomes" id="UP000077245"/>
    </source>
</evidence>
<dbReference type="EMBL" id="LWMV01000105">
    <property type="protein sequence ID" value="KZX14357.1"/>
    <property type="molecule type" value="Genomic_DNA"/>
</dbReference>
<accession>A0A166CHB9</accession>
<dbReference type="RefSeq" id="WP_067089968.1">
    <property type="nucleotide sequence ID" value="NZ_LWMV01000105.1"/>
</dbReference>
<dbReference type="InterPro" id="IPR004155">
    <property type="entry name" value="PBS_lyase_HEAT"/>
</dbReference>
<proteinExistence type="predicted"/>
<protein>
    <submittedName>
        <fullName evidence="1">HEAT repeat protein</fullName>
    </submittedName>
</protein>
<sequence>MADEKFSITEAIAKLKDKDSEIRKKAIKSLEDIDDEKVIKAELDALCDENALVRHKAAENLGKLGEKTVDLLIEKANHSKAEEKRFTSLAIKGTKSKKAIEYFLSNLEDEDWGVRKISMRSLGELKATETIDKIVKLMVDEKDWGVRLAAIRSLGDMEVEEAIAPLKKIRRNAKKIVEEDDVKDFKKAINKSIKQIEKAIKIK</sequence>
<dbReference type="Proteomes" id="UP000077245">
    <property type="component" value="Unassembled WGS sequence"/>
</dbReference>
<dbReference type="InterPro" id="IPR016024">
    <property type="entry name" value="ARM-type_fold"/>
</dbReference>
<dbReference type="STRING" id="49547.MBCUR_05810"/>
<dbReference type="GO" id="GO:0016491">
    <property type="term" value="F:oxidoreductase activity"/>
    <property type="evidence" value="ECO:0007669"/>
    <property type="project" value="TreeGrafter"/>
</dbReference>
<keyword evidence="2" id="KW-1185">Reference proteome</keyword>
<name>A0A166CHB9_9EURY</name>
<comment type="caution">
    <text evidence="1">The sequence shown here is derived from an EMBL/GenBank/DDBJ whole genome shotgun (WGS) entry which is preliminary data.</text>
</comment>
<dbReference type="AlphaFoldDB" id="A0A166CHB9"/>
<dbReference type="SUPFAM" id="SSF48371">
    <property type="entry name" value="ARM repeat"/>
    <property type="match status" value="1"/>
</dbReference>
<dbReference type="InterPro" id="IPR011989">
    <property type="entry name" value="ARM-like"/>
</dbReference>